<dbReference type="EMBL" id="JACJVP010000007">
    <property type="protein sequence ID" value="MBB6670421.1"/>
    <property type="molecule type" value="Genomic_DNA"/>
</dbReference>
<protein>
    <submittedName>
        <fullName evidence="5">MBL fold metallo-hydrolase</fullName>
    </submittedName>
</protein>
<feature type="domain" description="Metallo-beta-lactamase" evidence="4">
    <location>
        <begin position="22"/>
        <end position="227"/>
    </location>
</feature>
<dbReference type="InterPro" id="IPR001279">
    <property type="entry name" value="Metallo-B-lactamas"/>
</dbReference>
<comment type="catalytic activity">
    <reaction evidence="1">
        <text>3',5'-cyclic CMP + H2O = CMP + H(+)</text>
        <dbReference type="Rhea" id="RHEA:72675"/>
        <dbReference type="ChEBI" id="CHEBI:15377"/>
        <dbReference type="ChEBI" id="CHEBI:15378"/>
        <dbReference type="ChEBI" id="CHEBI:58003"/>
        <dbReference type="ChEBI" id="CHEBI:60377"/>
    </reaction>
    <physiologicalReaction direction="left-to-right" evidence="1">
        <dbReference type="Rhea" id="RHEA:72676"/>
    </physiologicalReaction>
</comment>
<dbReference type="InterPro" id="IPR036866">
    <property type="entry name" value="RibonucZ/Hydroxyglut_hydro"/>
</dbReference>
<evidence type="ECO:0000259" key="4">
    <source>
        <dbReference type="SMART" id="SM00849"/>
    </source>
</evidence>
<dbReference type="Gene3D" id="3.60.15.10">
    <property type="entry name" value="Ribonuclease Z/Hydroxyacylglutathione hydrolase-like"/>
    <property type="match status" value="1"/>
</dbReference>
<accession>A0A7X0VE70</accession>
<dbReference type="AlphaFoldDB" id="A0A7X0VE70"/>
<dbReference type="Pfam" id="PF00753">
    <property type="entry name" value="Lactamase_B"/>
    <property type="match status" value="1"/>
</dbReference>
<reference evidence="5 6" key="1">
    <citation type="submission" date="2020-08" db="EMBL/GenBank/DDBJ databases">
        <title>Cohnella phylogeny.</title>
        <authorList>
            <person name="Dunlap C."/>
        </authorList>
    </citation>
    <scope>NUCLEOTIDE SEQUENCE [LARGE SCALE GENOMIC DNA]</scope>
    <source>
        <strain evidence="5 6">DSM 28246</strain>
    </source>
</reference>
<evidence type="ECO:0000256" key="2">
    <source>
        <dbReference type="ARBA" id="ARBA00034301"/>
    </source>
</evidence>
<name>A0A7X0VE70_9BACL</name>
<proteinExistence type="predicted"/>
<dbReference type="CDD" id="cd07721">
    <property type="entry name" value="yflN-like_MBL-fold"/>
    <property type="match status" value="1"/>
</dbReference>
<dbReference type="InterPro" id="IPR050855">
    <property type="entry name" value="NDM-1-like"/>
</dbReference>
<sequence>MRIAEGLEMLELTLGQGERAMTIHPVVLYDENAWVLIDTGMPGSEGLIRALVKQAGIPELPLQAIVLTHQDIDHIGGLPGFQASEPSPFEVYAHADDREAIDGKTPMIKFGPERASMLLPSLPDAVRISFENAFLHPTKPNVTRAMADGETLPFGGGLTVIHTPGHTPGHVCLYHHASKTLIAGDAMVAVGGELQGPRPQMTPELEQAYASLGKLKALDIETVICYHGGLARENVNASIEKLADRS</sequence>
<evidence type="ECO:0000256" key="1">
    <source>
        <dbReference type="ARBA" id="ARBA00034221"/>
    </source>
</evidence>
<dbReference type="Proteomes" id="UP000547209">
    <property type="component" value="Unassembled WGS sequence"/>
</dbReference>
<comment type="caution">
    <text evidence="5">The sequence shown here is derived from an EMBL/GenBank/DDBJ whole genome shotgun (WGS) entry which is preliminary data.</text>
</comment>
<keyword evidence="6" id="KW-1185">Reference proteome</keyword>
<evidence type="ECO:0000256" key="3">
    <source>
        <dbReference type="ARBA" id="ARBA00048505"/>
    </source>
</evidence>
<dbReference type="PANTHER" id="PTHR42951">
    <property type="entry name" value="METALLO-BETA-LACTAMASE DOMAIN-CONTAINING"/>
    <property type="match status" value="1"/>
</dbReference>
<comment type="function">
    <text evidence="2">Counteracts the endogenous Pycsar antiviral defense system. Phosphodiesterase that enables metal-dependent hydrolysis of host cyclic nucleotide Pycsar defense signals such as cCMP and cUMP.</text>
</comment>
<dbReference type="SMART" id="SM00849">
    <property type="entry name" value="Lactamase_B"/>
    <property type="match status" value="1"/>
</dbReference>
<gene>
    <name evidence="5" type="ORF">H7C19_06945</name>
</gene>
<keyword evidence="5" id="KW-0378">Hydrolase</keyword>
<dbReference type="SUPFAM" id="SSF56281">
    <property type="entry name" value="Metallo-hydrolase/oxidoreductase"/>
    <property type="match status" value="1"/>
</dbReference>
<dbReference type="GO" id="GO:0016787">
    <property type="term" value="F:hydrolase activity"/>
    <property type="evidence" value="ECO:0007669"/>
    <property type="project" value="UniProtKB-KW"/>
</dbReference>
<dbReference type="PANTHER" id="PTHR42951:SF15">
    <property type="entry name" value="METALLO-BETA-LACTAMASE SUPERFAMILY PROTEIN"/>
    <property type="match status" value="1"/>
</dbReference>
<organism evidence="5 6">
    <name type="scientific">Cohnella nanjingensis</name>
    <dbReference type="NCBI Taxonomy" id="1387779"/>
    <lineage>
        <taxon>Bacteria</taxon>
        <taxon>Bacillati</taxon>
        <taxon>Bacillota</taxon>
        <taxon>Bacilli</taxon>
        <taxon>Bacillales</taxon>
        <taxon>Paenibacillaceae</taxon>
        <taxon>Cohnella</taxon>
    </lineage>
</organism>
<comment type="catalytic activity">
    <reaction evidence="3">
        <text>3',5'-cyclic UMP + H2O = UMP + H(+)</text>
        <dbReference type="Rhea" id="RHEA:70575"/>
        <dbReference type="ChEBI" id="CHEBI:15377"/>
        <dbReference type="ChEBI" id="CHEBI:15378"/>
        <dbReference type="ChEBI" id="CHEBI:57865"/>
        <dbReference type="ChEBI" id="CHEBI:184387"/>
    </reaction>
    <physiologicalReaction direction="left-to-right" evidence="3">
        <dbReference type="Rhea" id="RHEA:70576"/>
    </physiologicalReaction>
</comment>
<evidence type="ECO:0000313" key="5">
    <source>
        <dbReference type="EMBL" id="MBB6670421.1"/>
    </source>
</evidence>
<evidence type="ECO:0000313" key="6">
    <source>
        <dbReference type="Proteomes" id="UP000547209"/>
    </source>
</evidence>